<accession>A0A497ETF7</accession>
<proteinExistence type="predicted"/>
<evidence type="ECO:0000313" key="2">
    <source>
        <dbReference type="Proteomes" id="UP000278475"/>
    </source>
</evidence>
<dbReference type="EMBL" id="QMQV01000019">
    <property type="protein sequence ID" value="RLE49888.1"/>
    <property type="molecule type" value="Genomic_DNA"/>
</dbReference>
<sequence>MKIIKKIVHLMPWALIGLTTLLTLKNLLLTILVLASISIIEKKIISKLHGEESLTSTRNLATVTTGRSKGPDIKAQEGDFGRPVDKVSKKGFLERLLKKRELKLLKLKRIEELYEVSLSDKYYLPFEDSPCLLAIDGLFVVCLGAIAISEVNGFSGNLDVLLSTAMKLKVDFTCSLVCSSMGSDAEPFWKVGILILLRSKKRLVKLDGAKAQELVQEFISKLKTFETVVSTCFDKARVDVLLGRDVVKALRFMEVGLG</sequence>
<dbReference type="AlphaFoldDB" id="A0A497ETF7"/>
<evidence type="ECO:0000313" key="1">
    <source>
        <dbReference type="EMBL" id="RLE49888.1"/>
    </source>
</evidence>
<reference evidence="1 2" key="1">
    <citation type="submission" date="2018-06" db="EMBL/GenBank/DDBJ databases">
        <title>Extensive metabolic versatility and redundancy in microbially diverse, dynamic hydrothermal sediments.</title>
        <authorList>
            <person name="Dombrowski N."/>
            <person name="Teske A."/>
            <person name="Baker B.J."/>
        </authorList>
    </citation>
    <scope>NUCLEOTIDE SEQUENCE [LARGE SCALE GENOMIC DNA]</scope>
    <source>
        <strain evidence="1">B66_G16</strain>
    </source>
</reference>
<name>A0A497ETF7_9CREN</name>
<dbReference type="Proteomes" id="UP000278475">
    <property type="component" value="Unassembled WGS sequence"/>
</dbReference>
<comment type="caution">
    <text evidence="1">The sequence shown here is derived from an EMBL/GenBank/DDBJ whole genome shotgun (WGS) entry which is preliminary data.</text>
</comment>
<protein>
    <submittedName>
        <fullName evidence="1">Uncharacterized protein</fullName>
    </submittedName>
</protein>
<gene>
    <name evidence="1" type="ORF">DRJ31_03325</name>
</gene>
<organism evidence="1 2">
    <name type="scientific">Thermoproteota archaeon</name>
    <dbReference type="NCBI Taxonomy" id="2056631"/>
    <lineage>
        <taxon>Archaea</taxon>
        <taxon>Thermoproteota</taxon>
    </lineage>
</organism>